<name>F7XQR5_METZD</name>
<dbReference type="EMBL" id="CP002101">
    <property type="protein sequence ID" value="AEH61666.1"/>
    <property type="molecule type" value="Genomic_DNA"/>
</dbReference>
<dbReference type="Proteomes" id="UP000006622">
    <property type="component" value="Chromosome"/>
</dbReference>
<protein>
    <submittedName>
        <fullName evidence="2">Uncharacterized protein</fullName>
    </submittedName>
</protein>
<dbReference type="Pfam" id="PF02641">
    <property type="entry name" value="DUF190"/>
    <property type="match status" value="1"/>
</dbReference>
<evidence type="ECO:0000313" key="3">
    <source>
        <dbReference type="Proteomes" id="UP000006622"/>
    </source>
</evidence>
<keyword evidence="3" id="KW-1185">Reference proteome</keyword>
<proteinExistence type="inferred from homology"/>
<dbReference type="InterPro" id="IPR003793">
    <property type="entry name" value="UPF0166"/>
</dbReference>
<dbReference type="OrthoDB" id="8505at2157"/>
<reference evidence="2 3" key="1">
    <citation type="submission" date="2010-07" db="EMBL/GenBank/DDBJ databases">
        <title>The complete genome of Methanosalsum zhilinae DSM 4017.</title>
        <authorList>
            <consortium name="US DOE Joint Genome Institute (JGI-PGF)"/>
            <person name="Lucas S."/>
            <person name="Copeland A."/>
            <person name="Lapidus A."/>
            <person name="Glavina del Rio T."/>
            <person name="Dalin E."/>
            <person name="Tice H."/>
            <person name="Bruce D."/>
            <person name="Goodwin L."/>
            <person name="Pitluck S."/>
            <person name="Kyrpides N."/>
            <person name="Mavromatis K."/>
            <person name="Ovchinnikova G."/>
            <person name="Daligault H."/>
            <person name="Detter J.C."/>
            <person name="Han C."/>
            <person name="Tapia R."/>
            <person name="Larimer F."/>
            <person name="Land M."/>
            <person name="Hauser L."/>
            <person name="Markowitz V."/>
            <person name="Cheng J.-F."/>
            <person name="Hugenholtz P."/>
            <person name="Woyke T."/>
            <person name="Wu D."/>
            <person name="Spring S."/>
            <person name="Schueler E."/>
            <person name="Brambilla E."/>
            <person name="Klenk H.-P."/>
            <person name="Eisen J.A."/>
        </authorList>
    </citation>
    <scope>NUCLEOTIDE SEQUENCE [LARGE SCALE GENOMIC DNA]</scope>
    <source>
        <strain evidence="3">DSM 4017 / NBRC 107636 / OCM 62 / WeN5</strain>
    </source>
</reference>
<evidence type="ECO:0000313" key="2">
    <source>
        <dbReference type="EMBL" id="AEH61666.1"/>
    </source>
</evidence>
<dbReference type="HOGENOM" id="CLU_146749_0_1_2"/>
<dbReference type="InterPro" id="IPR015867">
    <property type="entry name" value="N-reg_PII/ATP_PRibTrfase_C"/>
</dbReference>
<gene>
    <name evidence="2" type="ordered locus">Mzhil_1831</name>
</gene>
<comment type="similarity">
    <text evidence="1">Belongs to the UPF0166 family.</text>
</comment>
<dbReference type="InterPro" id="IPR011322">
    <property type="entry name" value="N-reg_PII-like_a/b"/>
</dbReference>
<dbReference type="SUPFAM" id="SSF54913">
    <property type="entry name" value="GlnB-like"/>
    <property type="match status" value="1"/>
</dbReference>
<accession>F7XQR5</accession>
<organism evidence="2 3">
    <name type="scientific">Methanosalsum zhilinae (strain DSM 4017 / NBRC 107636 / OCM 62 / WeN5)</name>
    <name type="common">Methanohalophilus zhilinae</name>
    <dbReference type="NCBI Taxonomy" id="679901"/>
    <lineage>
        <taxon>Archaea</taxon>
        <taxon>Methanobacteriati</taxon>
        <taxon>Methanobacteriota</taxon>
        <taxon>Stenosarchaea group</taxon>
        <taxon>Methanomicrobia</taxon>
        <taxon>Methanosarcinales</taxon>
        <taxon>Methanosarcinaceae</taxon>
        <taxon>Methanosalsum</taxon>
    </lineage>
</organism>
<dbReference type="PANTHER" id="PTHR35983:SF1">
    <property type="entry name" value="UPF0166 PROTEIN TM_0021"/>
    <property type="match status" value="1"/>
</dbReference>
<sequence>MSFVTIRIYLSENDIYKGKSASSAILEYLKENNVSGATVIRGTAGYGVHTDLHTTRILRLSSDLPQIIEIIEDEEKIRPLIDCIRSMIPKELITMHRIEVLSGERI</sequence>
<dbReference type="AlphaFoldDB" id="F7XQR5"/>
<evidence type="ECO:0000256" key="1">
    <source>
        <dbReference type="ARBA" id="ARBA00010554"/>
    </source>
</evidence>
<dbReference type="KEGG" id="mzh:Mzhil_1831"/>
<dbReference type="Gene3D" id="3.30.70.120">
    <property type="match status" value="1"/>
</dbReference>
<dbReference type="PANTHER" id="PTHR35983">
    <property type="entry name" value="UPF0166 PROTEIN TM_0021"/>
    <property type="match status" value="1"/>
</dbReference>
<dbReference type="STRING" id="679901.Mzhil_1831"/>